<evidence type="ECO:0000259" key="11">
    <source>
        <dbReference type="PROSITE" id="PS51177"/>
    </source>
</evidence>
<dbReference type="GO" id="GO:0009231">
    <property type="term" value="P:riboflavin biosynthetic process"/>
    <property type="evidence" value="ECO:0007669"/>
    <property type="project" value="UniProtKB-KW"/>
</dbReference>
<organism evidence="12 13">
    <name type="scientific">Aedoeadaptatus ivorii</name>
    <dbReference type="NCBI Taxonomy" id="54006"/>
    <lineage>
        <taxon>Bacteria</taxon>
        <taxon>Bacillati</taxon>
        <taxon>Bacillota</taxon>
        <taxon>Tissierellia</taxon>
        <taxon>Tissierellales</taxon>
        <taxon>Peptoniphilaceae</taxon>
        <taxon>Aedoeadaptatus</taxon>
    </lineage>
</organism>
<evidence type="ECO:0000256" key="2">
    <source>
        <dbReference type="ARBA" id="ARBA00002803"/>
    </source>
</evidence>
<accession>A0A3S4YKC0</accession>
<comment type="catalytic activity">
    <reaction evidence="1">
        <text>2 6,7-dimethyl-8-(1-D-ribityl)lumazine + H(+) = 5-amino-6-(D-ribitylamino)uracil + riboflavin</text>
        <dbReference type="Rhea" id="RHEA:20772"/>
        <dbReference type="ChEBI" id="CHEBI:15378"/>
        <dbReference type="ChEBI" id="CHEBI:15934"/>
        <dbReference type="ChEBI" id="CHEBI:57986"/>
        <dbReference type="ChEBI" id="CHEBI:58201"/>
        <dbReference type="EC" id="2.5.1.9"/>
    </reaction>
</comment>
<dbReference type="PANTHER" id="PTHR21098:SF12">
    <property type="entry name" value="RIBOFLAVIN SYNTHASE"/>
    <property type="match status" value="1"/>
</dbReference>
<evidence type="ECO:0000256" key="1">
    <source>
        <dbReference type="ARBA" id="ARBA00000968"/>
    </source>
</evidence>
<dbReference type="PROSITE" id="PS51177">
    <property type="entry name" value="LUMAZINE_BIND"/>
    <property type="match status" value="2"/>
</dbReference>
<dbReference type="InterPro" id="IPR017938">
    <property type="entry name" value="Riboflavin_synthase-like_b-brl"/>
</dbReference>
<keyword evidence="13" id="KW-1185">Reference proteome</keyword>
<evidence type="ECO:0000313" key="13">
    <source>
        <dbReference type="Proteomes" id="UP000269544"/>
    </source>
</evidence>
<evidence type="ECO:0000256" key="5">
    <source>
        <dbReference type="ARBA" id="ARBA00013950"/>
    </source>
</evidence>
<dbReference type="Proteomes" id="UP000269544">
    <property type="component" value="Chromosome"/>
</dbReference>
<evidence type="ECO:0000256" key="4">
    <source>
        <dbReference type="ARBA" id="ARBA00012827"/>
    </source>
</evidence>
<dbReference type="InterPro" id="IPR023366">
    <property type="entry name" value="ATP_synth_asu-like_sf"/>
</dbReference>
<evidence type="ECO:0000256" key="8">
    <source>
        <dbReference type="ARBA" id="ARBA00022737"/>
    </source>
</evidence>
<dbReference type="PIRSF" id="PIRSF000498">
    <property type="entry name" value="Riboflavin_syn_A"/>
    <property type="match status" value="1"/>
</dbReference>
<evidence type="ECO:0000256" key="10">
    <source>
        <dbReference type="PROSITE-ProRule" id="PRU00524"/>
    </source>
</evidence>
<dbReference type="KEGG" id="piv:NCTC13079_00486"/>
<dbReference type="Gene3D" id="2.40.30.20">
    <property type="match status" value="2"/>
</dbReference>
<protein>
    <recommendedName>
        <fullName evidence="5 9">Riboflavin synthase</fullName>
        <ecNumber evidence="4 9">2.5.1.9</ecNumber>
    </recommendedName>
</protein>
<dbReference type="EMBL" id="LR134523">
    <property type="protein sequence ID" value="VEJ35059.1"/>
    <property type="molecule type" value="Genomic_DNA"/>
</dbReference>
<reference evidence="12 13" key="1">
    <citation type="submission" date="2018-12" db="EMBL/GenBank/DDBJ databases">
        <authorList>
            <consortium name="Pathogen Informatics"/>
        </authorList>
    </citation>
    <scope>NUCLEOTIDE SEQUENCE [LARGE SCALE GENOMIC DNA]</scope>
    <source>
        <strain evidence="12 13">NCTC13079</strain>
    </source>
</reference>
<evidence type="ECO:0000256" key="6">
    <source>
        <dbReference type="ARBA" id="ARBA00022619"/>
    </source>
</evidence>
<keyword evidence="7 12" id="KW-0808">Transferase</keyword>
<proteinExistence type="predicted"/>
<gene>
    <name evidence="12" type="primary">ribE</name>
    <name evidence="12" type="ORF">NCTC13079_00486</name>
</gene>
<evidence type="ECO:0000256" key="9">
    <source>
        <dbReference type="NCBIfam" id="TIGR00187"/>
    </source>
</evidence>
<comment type="function">
    <text evidence="2">Catalyzes the dismutation of two molecules of 6,7-dimethyl-8-ribityllumazine, resulting in the formation of riboflavin and 5-amino-6-(D-ribitylamino)uracil.</text>
</comment>
<feature type="domain" description="Lumazine-binding" evidence="11">
    <location>
        <begin position="1"/>
        <end position="82"/>
    </location>
</feature>
<dbReference type="AlphaFoldDB" id="A0A3S4YKC0"/>
<dbReference type="CDD" id="cd00402">
    <property type="entry name" value="Riboflavin_synthase_like"/>
    <property type="match status" value="1"/>
</dbReference>
<feature type="repeat" description="Lumazine-binding" evidence="10">
    <location>
        <begin position="1"/>
        <end position="82"/>
    </location>
</feature>
<name>A0A3S4YKC0_9FIRM</name>
<dbReference type="NCBIfam" id="TIGR00187">
    <property type="entry name" value="ribE"/>
    <property type="match status" value="1"/>
</dbReference>
<dbReference type="NCBIfam" id="NF006767">
    <property type="entry name" value="PRK09289.1"/>
    <property type="match status" value="1"/>
</dbReference>
<dbReference type="InterPro" id="IPR026017">
    <property type="entry name" value="Lumazine-bd_dom"/>
</dbReference>
<dbReference type="SUPFAM" id="SSF63380">
    <property type="entry name" value="Riboflavin synthase domain-like"/>
    <property type="match status" value="2"/>
</dbReference>
<sequence>MRRRGEKIEIEVACKTVLEDVAIGDSICTDGVCLTVTAFSEDRFRADMMTVTAQKSGLDRLAPGASVNLERALLPTTRMGGHILQGHVDTVGTVAGISPHEGGYLLSVKVDRDWFPYFVAQGSVGLNGVSLTVARTDADGFTVSLIPETLRETNLGTLERGSPITVEFDIVGKYILRAKECHTKGGGIDMDFLRRNGF</sequence>
<dbReference type="InterPro" id="IPR001783">
    <property type="entry name" value="Lumazine-bd"/>
</dbReference>
<feature type="repeat" description="Lumazine-binding" evidence="10">
    <location>
        <begin position="83"/>
        <end position="179"/>
    </location>
</feature>
<evidence type="ECO:0000313" key="12">
    <source>
        <dbReference type="EMBL" id="VEJ35059.1"/>
    </source>
</evidence>
<dbReference type="Pfam" id="PF00677">
    <property type="entry name" value="Lum_binding"/>
    <property type="match status" value="2"/>
</dbReference>
<keyword evidence="6" id="KW-0686">Riboflavin biosynthesis</keyword>
<evidence type="ECO:0000256" key="7">
    <source>
        <dbReference type="ARBA" id="ARBA00022679"/>
    </source>
</evidence>
<keyword evidence="8" id="KW-0677">Repeat</keyword>
<dbReference type="PANTHER" id="PTHR21098">
    <property type="entry name" value="RIBOFLAVIN SYNTHASE ALPHA CHAIN"/>
    <property type="match status" value="1"/>
</dbReference>
<dbReference type="GO" id="GO:0004746">
    <property type="term" value="F:riboflavin synthase activity"/>
    <property type="evidence" value="ECO:0007669"/>
    <property type="project" value="UniProtKB-UniRule"/>
</dbReference>
<evidence type="ECO:0000256" key="3">
    <source>
        <dbReference type="ARBA" id="ARBA00004887"/>
    </source>
</evidence>
<dbReference type="EC" id="2.5.1.9" evidence="4 9"/>
<feature type="domain" description="Lumazine-binding" evidence="11">
    <location>
        <begin position="83"/>
        <end position="179"/>
    </location>
</feature>
<comment type="pathway">
    <text evidence="3">Cofactor biosynthesis; riboflavin biosynthesis; riboflavin from 2-hydroxy-3-oxobutyl phosphate and 5-amino-6-(D-ribitylamino)uracil: step 2/2.</text>
</comment>